<dbReference type="GO" id="GO:0005543">
    <property type="term" value="F:phospholipid binding"/>
    <property type="evidence" value="ECO:0007669"/>
    <property type="project" value="TreeGrafter"/>
</dbReference>
<dbReference type="InterPro" id="IPR003835">
    <property type="entry name" value="Glyco_trans_19"/>
</dbReference>
<keyword evidence="7 11" id="KW-0808">Transferase</keyword>
<reference evidence="11 12" key="1">
    <citation type="journal article" date="2017" name="Int. J. Syst. Evol. Microbiol.">
        <title>Desulfovibrio senegalensis sp. nov., a mesophilic sulfate reducer isolated from marine sediment.</title>
        <authorList>
            <person name="Thioye A."/>
            <person name="Gam Z.B.A."/>
            <person name="Mbengue M."/>
            <person name="Cayol J.L."/>
            <person name="Joseph-Bartoli M."/>
            <person name="Toure-Kane C."/>
            <person name="Labat M."/>
        </authorList>
    </citation>
    <scope>NUCLEOTIDE SEQUENCE [LARGE SCALE GENOMIC DNA]</scope>
    <source>
        <strain evidence="11 12">DSM 101509</strain>
    </source>
</reference>
<evidence type="ECO:0000256" key="3">
    <source>
        <dbReference type="ARBA" id="ARBA00020902"/>
    </source>
</evidence>
<dbReference type="PANTHER" id="PTHR30372">
    <property type="entry name" value="LIPID-A-DISACCHARIDE SYNTHASE"/>
    <property type="match status" value="1"/>
</dbReference>
<evidence type="ECO:0000256" key="1">
    <source>
        <dbReference type="ARBA" id="ARBA00002056"/>
    </source>
</evidence>
<evidence type="ECO:0000313" key="12">
    <source>
        <dbReference type="Proteomes" id="UP000438699"/>
    </source>
</evidence>
<sequence>MNNTSGPIWIGAGEASGDMHGALLAKALLKQDPDTRLAGMGGPAMEKAGVDIRYPMQLISLVGLTEVIGGLPRILRLLRQVRETFEQIRPRAIVLIDCPDFHFRVIRIARKLGIPVYYYISPQIWAWRSGRAKFLRDNVRRVMCILPFEKEFYATFGMDVDYVGNPLVDQIPLDELDNLDVDDAHVGLLPGSRGKEVATLLPEFAQTARNLLQDRPDLKFTIIRAPGMDKSRLLEFWPDDLPVHIAEPDQRYHVIRSSRFVMAASGTVALECALIGTPALIAYKLSAISYKVAQWVVNVEFASLPNLILGHEVYPEHLQERASAPSLTQTATLWLENQQAYNGVKNELARLRTMLGQPGAPDRAARIILDDLATEAK</sequence>
<comment type="function">
    <text evidence="1">Condensation of UDP-2,3-diacylglucosamine and 2,3-diacylglucosamine-1-phosphate to form lipid A disaccharide, a precursor of lipid A, a phosphorylated glycolipid that anchors the lipopolysaccharide to the outer membrane of the cell.</text>
</comment>
<comment type="caution">
    <text evidence="11">The sequence shown here is derived from an EMBL/GenBank/DDBJ whole genome shotgun (WGS) entry which is preliminary data.</text>
</comment>
<evidence type="ECO:0000313" key="11">
    <source>
        <dbReference type="EMBL" id="KAB1442112.1"/>
    </source>
</evidence>
<dbReference type="NCBIfam" id="TIGR00215">
    <property type="entry name" value="lpxB"/>
    <property type="match status" value="1"/>
</dbReference>
<name>A0A6N6N342_9BACT</name>
<keyword evidence="12" id="KW-1185">Reference proteome</keyword>
<keyword evidence="6 11" id="KW-0328">Glycosyltransferase</keyword>
<dbReference type="GO" id="GO:0008915">
    <property type="term" value="F:lipid-A-disaccharide synthase activity"/>
    <property type="evidence" value="ECO:0007669"/>
    <property type="project" value="UniProtKB-UniRule"/>
</dbReference>
<proteinExistence type="predicted"/>
<evidence type="ECO:0000256" key="7">
    <source>
        <dbReference type="ARBA" id="ARBA00022679"/>
    </source>
</evidence>
<evidence type="ECO:0000256" key="5">
    <source>
        <dbReference type="ARBA" id="ARBA00022556"/>
    </source>
</evidence>
<keyword evidence="5" id="KW-0441">Lipid A biosynthesis</keyword>
<evidence type="ECO:0000256" key="8">
    <source>
        <dbReference type="ARBA" id="ARBA00023098"/>
    </source>
</evidence>
<dbReference type="GO" id="GO:0009245">
    <property type="term" value="P:lipid A biosynthetic process"/>
    <property type="evidence" value="ECO:0007669"/>
    <property type="project" value="UniProtKB-UniRule"/>
</dbReference>
<keyword evidence="4" id="KW-0444">Lipid biosynthesis</keyword>
<comment type="catalytic activity">
    <reaction evidence="9">
        <text>a lipid X + a UDP-2-N,3-O-bis[(3R)-3-hydroxyacyl]-alpha-D-glucosamine = a lipid A disaccharide + UDP + H(+)</text>
        <dbReference type="Rhea" id="RHEA:67828"/>
        <dbReference type="ChEBI" id="CHEBI:15378"/>
        <dbReference type="ChEBI" id="CHEBI:58223"/>
        <dbReference type="ChEBI" id="CHEBI:137748"/>
        <dbReference type="ChEBI" id="CHEBI:176338"/>
        <dbReference type="ChEBI" id="CHEBI:176343"/>
        <dbReference type="EC" id="2.4.1.182"/>
    </reaction>
</comment>
<evidence type="ECO:0000256" key="2">
    <source>
        <dbReference type="ARBA" id="ARBA00012687"/>
    </source>
</evidence>
<protein>
    <recommendedName>
        <fullName evidence="3 10">Lipid-A-disaccharide synthase</fullName>
        <ecNumber evidence="2 10">2.4.1.182</ecNumber>
    </recommendedName>
</protein>
<organism evidence="11 12">
    <name type="scientific">Pseudodesulfovibrio senegalensis</name>
    <dbReference type="NCBI Taxonomy" id="1721087"/>
    <lineage>
        <taxon>Bacteria</taxon>
        <taxon>Pseudomonadati</taxon>
        <taxon>Thermodesulfobacteriota</taxon>
        <taxon>Desulfovibrionia</taxon>
        <taxon>Desulfovibrionales</taxon>
        <taxon>Desulfovibrionaceae</taxon>
    </lineage>
</organism>
<evidence type="ECO:0000256" key="6">
    <source>
        <dbReference type="ARBA" id="ARBA00022676"/>
    </source>
</evidence>
<dbReference type="Pfam" id="PF02684">
    <property type="entry name" value="LpxB"/>
    <property type="match status" value="1"/>
</dbReference>
<keyword evidence="8" id="KW-0443">Lipid metabolism</keyword>
<dbReference type="AlphaFoldDB" id="A0A6N6N342"/>
<evidence type="ECO:0000256" key="4">
    <source>
        <dbReference type="ARBA" id="ARBA00022516"/>
    </source>
</evidence>
<dbReference type="RefSeq" id="WP_151150334.1">
    <property type="nucleotide sequence ID" value="NZ_WAIE01000002.1"/>
</dbReference>
<dbReference type="PANTHER" id="PTHR30372:SF4">
    <property type="entry name" value="LIPID-A-DISACCHARIDE SYNTHASE, MITOCHONDRIAL-RELATED"/>
    <property type="match status" value="1"/>
</dbReference>
<dbReference type="GO" id="GO:0016020">
    <property type="term" value="C:membrane"/>
    <property type="evidence" value="ECO:0007669"/>
    <property type="project" value="GOC"/>
</dbReference>
<dbReference type="Proteomes" id="UP000438699">
    <property type="component" value="Unassembled WGS sequence"/>
</dbReference>
<dbReference type="SUPFAM" id="SSF53756">
    <property type="entry name" value="UDP-Glycosyltransferase/glycogen phosphorylase"/>
    <property type="match status" value="1"/>
</dbReference>
<dbReference type="EMBL" id="WAIE01000002">
    <property type="protein sequence ID" value="KAB1442112.1"/>
    <property type="molecule type" value="Genomic_DNA"/>
</dbReference>
<dbReference type="EC" id="2.4.1.182" evidence="2 10"/>
<accession>A0A6N6N342</accession>
<evidence type="ECO:0000256" key="9">
    <source>
        <dbReference type="ARBA" id="ARBA00048975"/>
    </source>
</evidence>
<gene>
    <name evidence="11" type="primary">lpxB</name>
    <name evidence="11" type="ORF">F8A88_06495</name>
</gene>
<evidence type="ECO:0000256" key="10">
    <source>
        <dbReference type="NCBIfam" id="TIGR00215"/>
    </source>
</evidence>
<dbReference type="OrthoDB" id="9801642at2"/>